<feature type="compositionally biased region" description="Polar residues" evidence="1">
    <location>
        <begin position="81"/>
        <end position="94"/>
    </location>
</feature>
<keyword evidence="2" id="KW-0812">Transmembrane</keyword>
<evidence type="ECO:0000256" key="2">
    <source>
        <dbReference type="SAM" id="Phobius"/>
    </source>
</evidence>
<organism evidence="4 5">
    <name type="scientific">Pangasianodon hypophthalmus</name>
    <name type="common">Striped catfish</name>
    <name type="synonym">Helicophagus hypophthalmus</name>
    <dbReference type="NCBI Taxonomy" id="310915"/>
    <lineage>
        <taxon>Eukaryota</taxon>
        <taxon>Metazoa</taxon>
        <taxon>Chordata</taxon>
        <taxon>Craniata</taxon>
        <taxon>Vertebrata</taxon>
        <taxon>Euteleostomi</taxon>
        <taxon>Actinopterygii</taxon>
        <taxon>Neopterygii</taxon>
        <taxon>Teleostei</taxon>
        <taxon>Ostariophysi</taxon>
        <taxon>Siluriformes</taxon>
        <taxon>Pangasiidae</taxon>
        <taxon>Pangasianodon</taxon>
    </lineage>
</organism>
<keyword evidence="3" id="KW-0732">Signal</keyword>
<keyword evidence="2" id="KW-1133">Transmembrane helix</keyword>
<feature type="region of interest" description="Disordered" evidence="1">
    <location>
        <begin position="21"/>
        <end position="226"/>
    </location>
</feature>
<comment type="caution">
    <text evidence="4">The sequence shown here is derived from an EMBL/GenBank/DDBJ whole genome shotgun (WGS) entry which is preliminary data.</text>
</comment>
<dbReference type="EMBL" id="VFJC01000020">
    <property type="protein sequence ID" value="KAB5539705.1"/>
    <property type="molecule type" value="Genomic_DNA"/>
</dbReference>
<feature type="compositionally biased region" description="Polar residues" evidence="1">
    <location>
        <begin position="103"/>
        <end position="137"/>
    </location>
</feature>
<keyword evidence="2" id="KW-0472">Membrane</keyword>
<feature type="compositionally biased region" description="Low complexity" evidence="1">
    <location>
        <begin position="64"/>
        <end position="80"/>
    </location>
</feature>
<proteinExistence type="predicted"/>
<keyword evidence="5" id="KW-1185">Reference proteome</keyword>
<dbReference type="Proteomes" id="UP000327468">
    <property type="component" value="Chromosome 19"/>
</dbReference>
<feature type="compositionally biased region" description="Polar residues" evidence="1">
    <location>
        <begin position="54"/>
        <end position="63"/>
    </location>
</feature>
<feature type="compositionally biased region" description="Polar residues" evidence="1">
    <location>
        <begin position="160"/>
        <end position="195"/>
    </location>
</feature>
<dbReference type="AlphaFoldDB" id="A0A5N5LAF6"/>
<feature type="signal peptide" evidence="3">
    <location>
        <begin position="1"/>
        <end position="23"/>
    </location>
</feature>
<feature type="compositionally biased region" description="Low complexity" evidence="1">
    <location>
        <begin position="197"/>
        <end position="226"/>
    </location>
</feature>
<feature type="compositionally biased region" description="Low complexity" evidence="1">
    <location>
        <begin position="138"/>
        <end position="151"/>
    </location>
</feature>
<reference evidence="4 5" key="1">
    <citation type="submission" date="2019-06" db="EMBL/GenBank/DDBJ databases">
        <title>A chromosome-scale genome assembly of the striped catfish, Pangasianodon hypophthalmus.</title>
        <authorList>
            <person name="Wen M."/>
            <person name="Zahm M."/>
            <person name="Roques C."/>
            <person name="Cabau C."/>
            <person name="Klopp C."/>
            <person name="Donnadieu C."/>
            <person name="Jouanno E."/>
            <person name="Avarre J.-C."/>
            <person name="Campet M."/>
            <person name="Ha T.T.T."/>
            <person name="Dugue R."/>
            <person name="Lampietro C."/>
            <person name="Louis A."/>
            <person name="Herpin A."/>
            <person name="Echchiki A."/>
            <person name="Berthelot C."/>
            <person name="Parey E."/>
            <person name="Roest-Crollius H."/>
            <person name="Braasch I."/>
            <person name="Postlethwait J."/>
            <person name="Bobe J."/>
            <person name="Montfort J."/>
            <person name="Bouchez O."/>
            <person name="Begum T."/>
            <person name="Schartl M."/>
            <person name="Guiguen Y."/>
        </authorList>
    </citation>
    <scope>NUCLEOTIDE SEQUENCE [LARGE SCALE GENOMIC DNA]</scope>
    <source>
        <strain evidence="4 5">Indonesia</strain>
        <tissue evidence="4">Blood</tissue>
    </source>
</reference>
<sequence>MRETETIALCVLFLFCSSSFTQGEDDSNSSTRLQNFTMPSTSSPPQRSSTATPESLSRPTLLTASSDADSRAAADLSANDTLSQSYNDTANSTVAPGFPTGASGPTVNTLAPINGTSVPGNVTDSQDGSNLSAGDNQTSTAPNTTLSTTATTPPPKGEPKTSTSAPPTRSQTLSASTRPQITTSPLATTTQSKGKFSTVTTKGTSASTTTTTTTTTTTIPTTQTTEFSSTPVLAKARVDTPSELNVGDDTEYSGTSMDPLLAGLVSVFVVTAAIVALLIFLKFRHRNERPEFRRLQDLPMDDMMEDTPLSMYSY</sequence>
<evidence type="ECO:0000256" key="3">
    <source>
        <dbReference type="SAM" id="SignalP"/>
    </source>
</evidence>
<evidence type="ECO:0000313" key="5">
    <source>
        <dbReference type="Proteomes" id="UP000327468"/>
    </source>
</evidence>
<protein>
    <submittedName>
        <fullName evidence="4">Uncharacterized protein</fullName>
    </submittedName>
</protein>
<accession>A0A5N5LAF6</accession>
<feature type="transmembrane region" description="Helical" evidence="2">
    <location>
        <begin position="260"/>
        <end position="281"/>
    </location>
</feature>
<feature type="compositionally biased region" description="Polar residues" evidence="1">
    <location>
        <begin position="21"/>
        <end position="36"/>
    </location>
</feature>
<evidence type="ECO:0000256" key="1">
    <source>
        <dbReference type="SAM" id="MobiDB-lite"/>
    </source>
</evidence>
<evidence type="ECO:0000313" key="4">
    <source>
        <dbReference type="EMBL" id="KAB5539705.1"/>
    </source>
</evidence>
<gene>
    <name evidence="4" type="ORF">PHYPO_G00092110</name>
</gene>
<name>A0A5N5LAF6_PANHP</name>
<feature type="chain" id="PRO_5024279090" evidence="3">
    <location>
        <begin position="24"/>
        <end position="314"/>
    </location>
</feature>
<feature type="compositionally biased region" description="Low complexity" evidence="1">
    <location>
        <begin position="37"/>
        <end position="53"/>
    </location>
</feature>